<sequence>MYATTLFVVLGLCATALVNAIPVSHPFSHNAFSKRAGNGKAVFAHFMMGNAFPYTQQDFEDDVKLASASGIDAFALNIGTDDWQPGHVKMAYDAAAASGTGFKMFISFDMTVLPCGSPADAAALRNYVTTYADHPAQFKYDGRVFASTFSGEKCSFGSGSPQNGWKSQFYSQLNGNVFFVPALFADPGSFPSWSGAMDGVFNWNAGWPVDLTSSKVSSILGGVGLHLGPLVKAALNTASQTLAKFVGSTDSDQSCINGLKGLSASGAKAYMTSVSPWFFTHYGADSFNKNFIYYADSHLYNTRWESVIQNRDEFDLVEVLTWNDYGESHYIAPVKGAQPNSQAWVDGNAHDGWLDMTNYYATAFKTGKYPEIAQDALYAWARPTSTNANAPDPVGKPTNADTMTDAMWVAVFSTAPGTVTLSSGNGNSQDFIVQPGVTKLQLPLTPGSTMHATLTRNGQTVVDLSPKGFTFSDNPQIFNYNAFVAFAKAN</sequence>
<keyword evidence="1" id="KW-0732">Signal</keyword>
<accession>A0ABP1E2J5</accession>
<evidence type="ECO:0000313" key="2">
    <source>
        <dbReference type="EMBL" id="CAL1713079.1"/>
    </source>
</evidence>
<dbReference type="EMBL" id="OZ037950">
    <property type="protein sequence ID" value="CAL1713079.1"/>
    <property type="molecule type" value="Genomic_DNA"/>
</dbReference>
<dbReference type="InterPro" id="IPR005197">
    <property type="entry name" value="Glyco_hydro_71"/>
</dbReference>
<reference evidence="3" key="1">
    <citation type="submission" date="2024-04" db="EMBL/GenBank/DDBJ databases">
        <authorList>
            <person name="Shaw F."/>
            <person name="Minotto A."/>
        </authorList>
    </citation>
    <scope>NUCLEOTIDE SEQUENCE [LARGE SCALE GENOMIC DNA]</scope>
</reference>
<organism evidence="2 3">
    <name type="scientific">Somion occarium</name>
    <dbReference type="NCBI Taxonomy" id="3059160"/>
    <lineage>
        <taxon>Eukaryota</taxon>
        <taxon>Fungi</taxon>
        <taxon>Dikarya</taxon>
        <taxon>Basidiomycota</taxon>
        <taxon>Agaricomycotina</taxon>
        <taxon>Agaricomycetes</taxon>
        <taxon>Polyporales</taxon>
        <taxon>Cerrenaceae</taxon>
        <taxon>Somion</taxon>
    </lineage>
</organism>
<gene>
    <name evidence="2" type="ORF">GFSPODELE1_LOCUS9137</name>
</gene>
<feature type="signal peptide" evidence="1">
    <location>
        <begin position="1"/>
        <end position="20"/>
    </location>
</feature>
<dbReference type="Proteomes" id="UP001497453">
    <property type="component" value="Chromosome 7"/>
</dbReference>
<protein>
    <recommendedName>
        <fullName evidence="4">Glycoside hydrolase family 71 protein</fullName>
    </recommendedName>
</protein>
<name>A0ABP1E2J5_9APHY</name>
<evidence type="ECO:0008006" key="4">
    <source>
        <dbReference type="Google" id="ProtNLM"/>
    </source>
</evidence>
<dbReference type="Gene3D" id="3.20.20.80">
    <property type="entry name" value="Glycosidases"/>
    <property type="match status" value="1"/>
</dbReference>
<keyword evidence="3" id="KW-1185">Reference proteome</keyword>
<evidence type="ECO:0000313" key="3">
    <source>
        <dbReference type="Proteomes" id="UP001497453"/>
    </source>
</evidence>
<feature type="chain" id="PRO_5047318310" description="Glycoside hydrolase family 71 protein" evidence="1">
    <location>
        <begin position="21"/>
        <end position="490"/>
    </location>
</feature>
<dbReference type="Pfam" id="PF03659">
    <property type="entry name" value="Glyco_hydro_71"/>
    <property type="match status" value="1"/>
</dbReference>
<proteinExistence type="predicted"/>
<evidence type="ECO:0000256" key="1">
    <source>
        <dbReference type="SAM" id="SignalP"/>
    </source>
</evidence>
<dbReference type="CDD" id="cd11577">
    <property type="entry name" value="GH71"/>
    <property type="match status" value="1"/>
</dbReference>